<keyword evidence="6 8" id="KW-0961">Cell wall biogenesis/degradation</keyword>
<evidence type="ECO:0000256" key="7">
    <source>
        <dbReference type="ARBA" id="ARBA00070053"/>
    </source>
</evidence>
<comment type="caution">
    <text evidence="11">The sequence shown here is derived from an EMBL/GenBank/DDBJ whole genome shotgun (WGS) entry which is preliminary data.</text>
</comment>
<comment type="pathway">
    <text evidence="8">Cell wall biogenesis; peptidoglycan biosynthesis.</text>
</comment>
<dbReference type="PROSITE" id="PS00923">
    <property type="entry name" value="ASP_GLU_RACEMASE_1"/>
    <property type="match status" value="1"/>
</dbReference>
<dbReference type="HAMAP" id="MF_00258">
    <property type="entry name" value="Glu_racemase"/>
    <property type="match status" value="1"/>
</dbReference>
<keyword evidence="5 8" id="KW-0413">Isomerase</keyword>
<dbReference type="OrthoDB" id="9801055at2"/>
<feature type="binding site" evidence="8">
    <location>
        <begin position="183"/>
        <end position="184"/>
    </location>
    <ligand>
        <name>substrate</name>
    </ligand>
</feature>
<feature type="binding site" evidence="8">
    <location>
        <begin position="73"/>
        <end position="74"/>
    </location>
    <ligand>
        <name>substrate</name>
    </ligand>
</feature>
<dbReference type="EMBL" id="PEBV01000012">
    <property type="protein sequence ID" value="PTQ53677.1"/>
    <property type="molecule type" value="Genomic_DNA"/>
</dbReference>
<evidence type="ECO:0000313" key="9">
    <source>
        <dbReference type="EMBL" id="MBT9282217.1"/>
    </source>
</evidence>
<dbReference type="GO" id="GO:0071555">
    <property type="term" value="P:cell wall organization"/>
    <property type="evidence" value="ECO:0007669"/>
    <property type="project" value="UniProtKB-KW"/>
</dbReference>
<dbReference type="Proteomes" id="UP000244180">
    <property type="component" value="Unassembled WGS sequence"/>
</dbReference>
<evidence type="ECO:0000256" key="1">
    <source>
        <dbReference type="ARBA" id="ARBA00001602"/>
    </source>
</evidence>
<dbReference type="GO" id="GO:0008881">
    <property type="term" value="F:glutamate racemase activity"/>
    <property type="evidence" value="ECO:0007669"/>
    <property type="project" value="UniProtKB-UniRule"/>
</dbReference>
<evidence type="ECO:0000256" key="6">
    <source>
        <dbReference type="ARBA" id="ARBA00023316"/>
    </source>
</evidence>
<dbReference type="STRING" id="1484.SA87_11920"/>
<dbReference type="PROSITE" id="PS00924">
    <property type="entry name" value="ASP_GLU_RACEMASE_2"/>
    <property type="match status" value="1"/>
</dbReference>
<dbReference type="UniPathway" id="UPA00219"/>
<gene>
    <name evidence="8 9" type="primary">murI</name>
    <name evidence="11" type="ORF">HSCHL_1606</name>
    <name evidence="9" type="ORF">KM312_06115</name>
    <name evidence="10" type="ORF">SA87_11920</name>
</gene>
<accession>A0A132MHL2</accession>
<feature type="binding site" evidence="8">
    <location>
        <begin position="9"/>
        <end position="10"/>
    </location>
    <ligand>
        <name>substrate</name>
    </ligand>
</feature>
<reference evidence="11 13" key="2">
    <citation type="submission" date="2017-08" db="EMBL/GenBank/DDBJ databases">
        <title>Burning lignite coal seam in the remote Altai Mountains harbors a hydrogen-driven thermophilic microbial community.</title>
        <authorList>
            <person name="Kadnikov V.V."/>
            <person name="Mardanov A.V."/>
            <person name="Ivasenko D."/>
            <person name="Beletsky A.V."/>
            <person name="Karnachuk O.V."/>
            <person name="Ravin N.V."/>
        </authorList>
    </citation>
    <scope>NUCLEOTIDE SEQUENCE [LARGE SCALE GENOMIC DNA]</scope>
    <source>
        <strain evidence="11">AL33</strain>
    </source>
</reference>
<evidence type="ECO:0000313" key="13">
    <source>
        <dbReference type="Proteomes" id="UP000244180"/>
    </source>
</evidence>
<dbReference type="GO" id="GO:0009252">
    <property type="term" value="P:peptidoglycan biosynthetic process"/>
    <property type="evidence" value="ECO:0007669"/>
    <property type="project" value="UniProtKB-UniRule"/>
</dbReference>
<dbReference type="RefSeq" id="WP_066197857.1">
    <property type="nucleotide sequence ID" value="NZ_CBCSAS010000003.1"/>
</dbReference>
<dbReference type="InterPro" id="IPR015942">
    <property type="entry name" value="Asp/Glu/hydantoin_racemase"/>
</dbReference>
<proteinExistence type="inferred from homology"/>
<sequence length="270" mass="28635">MDRPIGILDSGVGGLTVVKEVLRQLPNERIVYIGDSARCPYGSRPREEIVRFTMEMVRFLLKFDPKALVIACNTATAVALDAVRAAVPVPVIGVIDPGARAAIRETAGSRIGVIGTVQTIESGAYAAAIGRTRPDLTVVGIATPELVPLIELGWPKEAARPVLEASLAPVRAAAVDTLVLGCTHYPLIADWIQDVLGDGVKLISSATETAAELAAVLTEAGLLRRAPEVPVEERLLLFTTGDVPGFQAIAERWLGRAVAIRSAVLNPERV</sequence>
<dbReference type="InterPro" id="IPR033134">
    <property type="entry name" value="Asp/Glu_racemase_AS_2"/>
</dbReference>
<keyword evidence="3 8" id="KW-0133">Cell shape</keyword>
<reference evidence="10 12" key="1">
    <citation type="submission" date="2015-09" db="EMBL/GenBank/DDBJ databases">
        <title>Draft genome sequence of Hydrogenibacillus schlegelii DSM 2000.</title>
        <authorList>
            <person name="Hemp J."/>
        </authorList>
    </citation>
    <scope>NUCLEOTIDE SEQUENCE [LARGE SCALE GENOMIC DNA]</scope>
    <source>
        <strain evidence="10 12">MA 48</strain>
    </source>
</reference>
<dbReference type="GO" id="GO:0042802">
    <property type="term" value="F:identical protein binding"/>
    <property type="evidence" value="ECO:0007669"/>
    <property type="project" value="UniProtKB-ARBA"/>
</dbReference>
<evidence type="ECO:0000313" key="11">
    <source>
        <dbReference type="EMBL" id="PTQ53677.1"/>
    </source>
</evidence>
<comment type="catalytic activity">
    <reaction evidence="1 8">
        <text>L-glutamate = D-glutamate</text>
        <dbReference type="Rhea" id="RHEA:12813"/>
        <dbReference type="ChEBI" id="CHEBI:29985"/>
        <dbReference type="ChEBI" id="CHEBI:29986"/>
        <dbReference type="EC" id="5.1.1.3"/>
    </reaction>
</comment>
<feature type="binding site" evidence="8">
    <location>
        <begin position="41"/>
        <end position="42"/>
    </location>
    <ligand>
        <name>substrate</name>
    </ligand>
</feature>
<evidence type="ECO:0000256" key="8">
    <source>
        <dbReference type="HAMAP-Rule" id="MF_00258"/>
    </source>
</evidence>
<dbReference type="Pfam" id="PF01177">
    <property type="entry name" value="Asp_Glu_race"/>
    <property type="match status" value="1"/>
</dbReference>
<keyword evidence="4 8" id="KW-0573">Peptidoglycan synthesis</keyword>
<comment type="similarity">
    <text evidence="8">Belongs to the aspartate/glutamate racemases family.</text>
</comment>
<dbReference type="GO" id="GO:0008360">
    <property type="term" value="P:regulation of cell shape"/>
    <property type="evidence" value="ECO:0007669"/>
    <property type="project" value="UniProtKB-KW"/>
</dbReference>
<comment type="function">
    <text evidence="8">Provides the (R)-glutamate required for cell wall biosynthesis.</text>
</comment>
<dbReference type="SUPFAM" id="SSF53681">
    <property type="entry name" value="Aspartate/glutamate racemase"/>
    <property type="match status" value="2"/>
</dbReference>
<dbReference type="Proteomes" id="UP000748108">
    <property type="component" value="Unassembled WGS sequence"/>
</dbReference>
<dbReference type="AlphaFoldDB" id="A0A132MHL2"/>
<evidence type="ECO:0000313" key="10">
    <source>
        <dbReference type="EMBL" id="OAR05573.1"/>
    </source>
</evidence>
<evidence type="ECO:0000313" key="12">
    <source>
        <dbReference type="Proteomes" id="UP000243024"/>
    </source>
</evidence>
<evidence type="ECO:0000256" key="4">
    <source>
        <dbReference type="ARBA" id="ARBA00022984"/>
    </source>
</evidence>
<dbReference type="InterPro" id="IPR018187">
    <property type="entry name" value="Asp/Glu_racemase_AS_1"/>
</dbReference>
<evidence type="ECO:0000256" key="2">
    <source>
        <dbReference type="ARBA" id="ARBA00013090"/>
    </source>
</evidence>
<dbReference type="InterPro" id="IPR004391">
    <property type="entry name" value="Glu_race"/>
</dbReference>
<dbReference type="Gene3D" id="3.40.50.1860">
    <property type="match status" value="2"/>
</dbReference>
<feature type="active site" description="Proton donor/acceptor" evidence="8">
    <location>
        <position position="72"/>
    </location>
</feature>
<protein>
    <recommendedName>
        <fullName evidence="7 8">Glutamate racemase</fullName>
        <ecNumber evidence="2 8">5.1.1.3</ecNumber>
    </recommendedName>
</protein>
<organism evidence="11 13">
    <name type="scientific">Hydrogenibacillus schlegelii</name>
    <name type="common">Bacillus schlegelii</name>
    <dbReference type="NCBI Taxonomy" id="1484"/>
    <lineage>
        <taxon>Bacteria</taxon>
        <taxon>Bacillati</taxon>
        <taxon>Bacillota</taxon>
        <taxon>Bacilli</taxon>
        <taxon>Bacillales</taxon>
        <taxon>Bacillales Family X. Incertae Sedis</taxon>
        <taxon>Hydrogenibacillus</taxon>
    </lineage>
</organism>
<keyword evidence="12" id="KW-1185">Reference proteome</keyword>
<name>A0A132MHL2_HYDSH</name>
<dbReference type="NCBIfam" id="TIGR00067">
    <property type="entry name" value="glut_race"/>
    <property type="match status" value="1"/>
</dbReference>
<dbReference type="PANTHER" id="PTHR21198:SF2">
    <property type="entry name" value="GLUTAMATE RACEMASE"/>
    <property type="match status" value="1"/>
</dbReference>
<dbReference type="FunFam" id="3.40.50.1860:FF:000002">
    <property type="entry name" value="Glutamate racemase"/>
    <property type="match status" value="1"/>
</dbReference>
<reference evidence="9" key="3">
    <citation type="journal article" date="2021" name="Microbiology">
        <title>Metagenomic Analysis of the Microbial Community in the Underground Coal Fire Area (Kemerovo Region, Russia) Revealed Predominance of Thermophilic Members of the Phyla Deinococcus-thermus, Aquificae, and Firmicutes.</title>
        <authorList>
            <person name="Kadnikov V."/>
            <person name="Mardanov A.V."/>
            <person name="Beletsky A.V."/>
            <person name="Karnachuk O.V."/>
            <person name="Ravin N.V."/>
        </authorList>
    </citation>
    <scope>NUCLEOTIDE SEQUENCE</scope>
    <source>
        <strain evidence="9">RBS10-49</strain>
    </source>
</reference>
<dbReference type="EMBL" id="JXBB01000001">
    <property type="protein sequence ID" value="OAR05573.1"/>
    <property type="molecule type" value="Genomic_DNA"/>
</dbReference>
<dbReference type="Proteomes" id="UP000243024">
    <property type="component" value="Unassembled WGS sequence"/>
</dbReference>
<dbReference type="EC" id="5.1.1.3" evidence="2 8"/>
<dbReference type="InterPro" id="IPR001920">
    <property type="entry name" value="Asp/Glu_race"/>
</dbReference>
<dbReference type="PANTHER" id="PTHR21198">
    <property type="entry name" value="GLUTAMATE RACEMASE"/>
    <property type="match status" value="1"/>
</dbReference>
<dbReference type="EMBL" id="JAHHQF010000051">
    <property type="protein sequence ID" value="MBT9282217.1"/>
    <property type="molecule type" value="Genomic_DNA"/>
</dbReference>
<evidence type="ECO:0000256" key="3">
    <source>
        <dbReference type="ARBA" id="ARBA00022960"/>
    </source>
</evidence>
<evidence type="ECO:0000256" key="5">
    <source>
        <dbReference type="ARBA" id="ARBA00023235"/>
    </source>
</evidence>
<feature type="active site" description="Proton donor/acceptor" evidence="8">
    <location>
        <position position="182"/>
    </location>
</feature>